<dbReference type="InterPro" id="IPR036629">
    <property type="entry name" value="YjbJ_sf"/>
</dbReference>
<proteinExistence type="predicted"/>
<evidence type="ECO:0000313" key="2">
    <source>
        <dbReference type="Proteomes" id="UP000000686"/>
    </source>
</evidence>
<dbReference type="EMBL" id="CP002727">
    <property type="protein sequence ID" value="AEF22162.1"/>
    <property type="molecule type" value="Genomic_DNA"/>
</dbReference>
<dbReference type="KEGG" id="pfv:Psefu_2194"/>
<dbReference type="STRING" id="743720.Psefu_2194"/>
<keyword evidence="2" id="KW-1185">Reference proteome</keyword>
<dbReference type="AlphaFoldDB" id="F6ABH0"/>
<dbReference type="SUPFAM" id="SSF69047">
    <property type="entry name" value="Hypothetical protein YjbJ"/>
    <property type="match status" value="1"/>
</dbReference>
<organism evidence="1 2">
    <name type="scientific">Pseudomonas fulva (strain 12-X)</name>
    <dbReference type="NCBI Taxonomy" id="743720"/>
    <lineage>
        <taxon>Bacteria</taxon>
        <taxon>Pseudomonadati</taxon>
        <taxon>Pseudomonadota</taxon>
        <taxon>Gammaproteobacteria</taxon>
        <taxon>Pseudomonadales</taxon>
        <taxon>Pseudomonadaceae</taxon>
        <taxon>Pseudomonas</taxon>
    </lineage>
</organism>
<evidence type="ECO:0000313" key="1">
    <source>
        <dbReference type="EMBL" id="AEF22162.1"/>
    </source>
</evidence>
<sequence>MDRPLSTIIEGKWKRLVGPAHIIWHELTRNELLKSGGDLDKLTTLIHSRCDMTHDEARKQVVSFFERHRTT</sequence>
<dbReference type="Proteomes" id="UP000000686">
    <property type="component" value="Chromosome"/>
</dbReference>
<name>F6ABH0_PSEF1</name>
<accession>F6ABH0</accession>
<dbReference type="eggNOG" id="COG3237">
    <property type="taxonomic scope" value="Bacteria"/>
</dbReference>
<dbReference type="Gene3D" id="1.10.1470.10">
    <property type="entry name" value="YjbJ"/>
    <property type="match status" value="1"/>
</dbReference>
<gene>
    <name evidence="1" type="ordered locus">Psefu_2194</name>
</gene>
<protein>
    <submittedName>
        <fullName evidence="1">CsbD family protein</fullName>
    </submittedName>
</protein>
<dbReference type="HOGENOM" id="CLU_135567_4_3_6"/>
<reference evidence="1 2" key="1">
    <citation type="submission" date="2011-04" db="EMBL/GenBank/DDBJ databases">
        <title>Complete sequence of Pseudomonas fulva 12-X.</title>
        <authorList>
            <consortium name="US DOE Joint Genome Institute"/>
            <person name="Lucas S."/>
            <person name="Han J."/>
            <person name="Lapidus A."/>
            <person name="Cheng J.-F."/>
            <person name="Goodwin L."/>
            <person name="Pitluck S."/>
            <person name="Peters L."/>
            <person name="Mikhailova N."/>
            <person name="Pagani I."/>
            <person name="Davenport K."/>
            <person name="Han C."/>
            <person name="Tapia R."/>
            <person name="Land M."/>
            <person name="Hauser L."/>
            <person name="Kyrpides N."/>
            <person name="Ivanova N."/>
            <person name="Pagani I."/>
            <person name="Lcollab F.I."/>
            <person name="Woyke T."/>
        </authorList>
    </citation>
    <scope>NUCLEOTIDE SEQUENCE [LARGE SCALE GENOMIC DNA]</scope>
    <source>
        <strain evidence="2">12-X</strain>
    </source>
</reference>
<dbReference type="OrthoDB" id="9796058at2"/>